<evidence type="ECO:0000256" key="4">
    <source>
        <dbReference type="ARBA" id="ARBA00022723"/>
    </source>
</evidence>
<dbReference type="InterPro" id="IPR031127">
    <property type="entry name" value="E3_UB_ligase_RBR"/>
</dbReference>
<dbReference type="PANTHER" id="PTHR11685">
    <property type="entry name" value="RBR FAMILY RING FINGER AND IBR DOMAIN-CONTAINING"/>
    <property type="match status" value="1"/>
</dbReference>
<evidence type="ECO:0000256" key="9">
    <source>
        <dbReference type="PROSITE-ProRule" id="PRU00175"/>
    </source>
</evidence>
<accession>G8Y086</accession>
<dbReference type="EMBL" id="FO082046">
    <property type="protein sequence ID" value="CCE87345.1"/>
    <property type="molecule type" value="Genomic_DNA"/>
</dbReference>
<dbReference type="CDD" id="cd20360">
    <property type="entry name" value="Rcat_RBR_TRIAD1"/>
    <property type="match status" value="1"/>
</dbReference>
<protein>
    <recommendedName>
        <fullName evidence="2">RBR-type E3 ubiquitin transferase</fullName>
        <ecNumber evidence="2">2.3.2.31</ecNumber>
    </recommendedName>
</protein>
<organism evidence="13 14">
    <name type="scientific">Pichia sorbitophila (strain ATCC MYA-4447 / BCRC 22081 / CBS 7064 / NBRC 10061 / NRRL Y-12695)</name>
    <name type="common">Hybrid yeast</name>
    <dbReference type="NCBI Taxonomy" id="559304"/>
    <lineage>
        <taxon>Eukaryota</taxon>
        <taxon>Fungi</taxon>
        <taxon>Dikarya</taxon>
        <taxon>Ascomycota</taxon>
        <taxon>Saccharomycotina</taxon>
        <taxon>Pichiomycetes</taxon>
        <taxon>Debaryomycetaceae</taxon>
        <taxon>Millerozyma</taxon>
    </lineage>
</organism>
<dbReference type="Pfam" id="PF22191">
    <property type="entry name" value="IBR_1"/>
    <property type="match status" value="1"/>
</dbReference>
<dbReference type="Pfam" id="PF01485">
    <property type="entry name" value="IBR"/>
    <property type="match status" value="1"/>
</dbReference>
<dbReference type="Gene3D" id="1.20.120.1750">
    <property type="match status" value="1"/>
</dbReference>
<proteinExistence type="predicted"/>
<dbReference type="Proteomes" id="UP000005222">
    <property type="component" value="Chromosome N"/>
</dbReference>
<evidence type="ECO:0000256" key="1">
    <source>
        <dbReference type="ARBA" id="ARBA00001798"/>
    </source>
</evidence>
<dbReference type="eggNOG" id="KOG1815">
    <property type="taxonomic scope" value="Eukaryota"/>
</dbReference>
<dbReference type="EC" id="2.3.2.31" evidence="2"/>
<evidence type="ECO:0000256" key="5">
    <source>
        <dbReference type="ARBA" id="ARBA00022737"/>
    </source>
</evidence>
<dbReference type="InterPro" id="IPR002867">
    <property type="entry name" value="IBR_dom"/>
</dbReference>
<dbReference type="InterPro" id="IPR001841">
    <property type="entry name" value="Znf_RING"/>
</dbReference>
<evidence type="ECO:0000256" key="2">
    <source>
        <dbReference type="ARBA" id="ARBA00012251"/>
    </source>
</evidence>
<reference evidence="13 14" key="1">
    <citation type="journal article" date="2012" name="G3 (Bethesda)">
        <title>Pichia sorbitophila, an interspecies yeast hybrid reveals early steps of genome resolution following polyploidization.</title>
        <authorList>
            <person name="Leh Louis V."/>
            <person name="Despons L."/>
            <person name="Friedrich A."/>
            <person name="Martin T."/>
            <person name="Durrens P."/>
            <person name="Casaregola S."/>
            <person name="Neuveglise C."/>
            <person name="Fairhead C."/>
            <person name="Marck C."/>
            <person name="Cruz J.A."/>
            <person name="Straub M.L."/>
            <person name="Kugler V."/>
            <person name="Sacerdot C."/>
            <person name="Uzunov Z."/>
            <person name="Thierry A."/>
            <person name="Weiss S."/>
            <person name="Bleykasten C."/>
            <person name="De Montigny J."/>
            <person name="Jacques N."/>
            <person name="Jung P."/>
            <person name="Lemaire M."/>
            <person name="Mallet S."/>
            <person name="Morel G."/>
            <person name="Richard G.F."/>
            <person name="Sarkar A."/>
            <person name="Savel G."/>
            <person name="Schacherer J."/>
            <person name="Seret M.L."/>
            <person name="Talla E."/>
            <person name="Samson G."/>
            <person name="Jubin C."/>
            <person name="Poulain J."/>
            <person name="Vacherie B."/>
            <person name="Barbe V."/>
            <person name="Pelletier E."/>
            <person name="Sherman D.J."/>
            <person name="Westhof E."/>
            <person name="Weissenbach J."/>
            <person name="Baret P.V."/>
            <person name="Wincker P."/>
            <person name="Gaillardin C."/>
            <person name="Dujon B."/>
            <person name="Souciet J.L."/>
        </authorList>
    </citation>
    <scope>NUCLEOTIDE SEQUENCE [LARGE SCALE GENOMIC DNA]</scope>
    <source>
        <strain evidence="14">ATCC MYA-4447 / BCRC 22081 / CBS 7064 / NBRC 10061 / NRRL Y-12695</strain>
    </source>
</reference>
<evidence type="ECO:0000256" key="10">
    <source>
        <dbReference type="SAM" id="MobiDB-lite"/>
    </source>
</evidence>
<evidence type="ECO:0000256" key="3">
    <source>
        <dbReference type="ARBA" id="ARBA00022679"/>
    </source>
</evidence>
<dbReference type="InterPro" id="IPR013083">
    <property type="entry name" value="Znf_RING/FYVE/PHD"/>
</dbReference>
<gene>
    <name evidence="13" type="primary">Piso0_005894</name>
    <name evidence="13" type="ORF">GNLVRS01_PISO0N24895g</name>
</gene>
<dbReference type="InterPro" id="IPR017907">
    <property type="entry name" value="Znf_RING_CS"/>
</dbReference>
<comment type="catalytic activity">
    <reaction evidence="1">
        <text>[E2 ubiquitin-conjugating enzyme]-S-ubiquitinyl-L-cysteine + [acceptor protein]-L-lysine = [E2 ubiquitin-conjugating enzyme]-L-cysteine + [acceptor protein]-N(6)-ubiquitinyl-L-lysine.</text>
        <dbReference type="EC" id="2.3.2.31"/>
    </reaction>
</comment>
<dbReference type="GO" id="GO:0008270">
    <property type="term" value="F:zinc ion binding"/>
    <property type="evidence" value="ECO:0007669"/>
    <property type="project" value="UniProtKB-KW"/>
</dbReference>
<keyword evidence="3" id="KW-0808">Transferase</keyword>
<dbReference type="InterPro" id="IPR044066">
    <property type="entry name" value="TRIAD_supradom"/>
</dbReference>
<dbReference type="PROSITE" id="PS00518">
    <property type="entry name" value="ZF_RING_1"/>
    <property type="match status" value="1"/>
</dbReference>
<dbReference type="FunFam" id="1.20.120.1750:FF:000002">
    <property type="entry name" value="RBR-type E3 ubiquitin transferase"/>
    <property type="match status" value="1"/>
</dbReference>
<feature type="compositionally biased region" description="Acidic residues" evidence="10">
    <location>
        <begin position="1"/>
        <end position="19"/>
    </location>
</feature>
<name>G8Y086_PICSO</name>
<dbReference type="Gene3D" id="3.30.40.10">
    <property type="entry name" value="Zinc/RING finger domain, C3HC4 (zinc finger)"/>
    <property type="match status" value="1"/>
</dbReference>
<sequence length="566" mass="65878">MSDQGDDYSFEFEDSDENSLVDSALSSDDRDSENEFTGGASSTNVRTLPSSSNSSEGVVIKNSIVYKPWTLKDFIQKFFLDEAISLKEMQLPQCDIDELLIMLHYKNWQKEDVINDYYDDLERFRTRCGLPEIQSNKKDSGLLLGTRFSCLICVEDYDNIDTYSLSCHHRYCINCYQKYVDVSNRNGQLIRCIQSNCNLSIPHKDVSTLQSASNGHILESEAKKPVPDSSNKLLAQAAKNYIETHKNIWKWCPAPDCNFLTQLIDRKYEDKDKENPIKYEKDLDISDVPIVTCPNNHQFCHDCQYENHLPCPCWIVKLWIKKCEDDSETANWIQANTQSCPKCGTSIEKNGGCNHMSCFKCGFEFCWICLSSWKEHGSSYYKCNRFNPEEVEAVKKVQQSRRLTLQRYLHFYKRFAVHESSMEGDKKMIEKVDHKMNLFMEEESKKKHPDRNLSWANIQFLHDAIRSLTNGRKTLKWTYCFAFYLAKSNFAEIFEQMQDYLNKVVEDLSLIFEELNNKKNKNNSDIIIKRKKEIINLSDLIVKRQNLLIECAQSGLNQGLLYFETS</sequence>
<feature type="region of interest" description="Disordered" evidence="10">
    <location>
        <begin position="1"/>
        <end position="55"/>
    </location>
</feature>
<dbReference type="HOGENOM" id="CLU_009823_4_1_1"/>
<keyword evidence="14" id="KW-1185">Reference proteome</keyword>
<dbReference type="GO" id="GO:0016567">
    <property type="term" value="P:protein ubiquitination"/>
    <property type="evidence" value="ECO:0007669"/>
    <property type="project" value="InterPro"/>
</dbReference>
<keyword evidence="7" id="KW-0833">Ubl conjugation pathway</keyword>
<dbReference type="PROSITE" id="PS50089">
    <property type="entry name" value="ZF_RING_2"/>
    <property type="match status" value="1"/>
</dbReference>
<evidence type="ECO:0000256" key="7">
    <source>
        <dbReference type="ARBA" id="ARBA00022786"/>
    </source>
</evidence>
<dbReference type="InParanoid" id="G8Y086"/>
<feature type="domain" description="RING-type" evidence="11">
    <location>
        <begin position="150"/>
        <end position="192"/>
    </location>
</feature>
<keyword evidence="8" id="KW-0862">Zinc</keyword>
<dbReference type="STRING" id="559304.G8Y086"/>
<keyword evidence="4" id="KW-0479">Metal-binding</keyword>
<evidence type="ECO:0000313" key="14">
    <source>
        <dbReference type="Proteomes" id="UP000005222"/>
    </source>
</evidence>
<dbReference type="InterPro" id="IPR047556">
    <property type="entry name" value="Rcat_RBR_TRIAD1"/>
</dbReference>
<dbReference type="GO" id="GO:0061630">
    <property type="term" value="F:ubiquitin protein ligase activity"/>
    <property type="evidence" value="ECO:0007669"/>
    <property type="project" value="UniProtKB-EC"/>
</dbReference>
<keyword evidence="6 9" id="KW-0863">Zinc-finger</keyword>
<evidence type="ECO:0000313" key="13">
    <source>
        <dbReference type="EMBL" id="CCE87345.1"/>
    </source>
</evidence>
<evidence type="ECO:0000256" key="8">
    <source>
        <dbReference type="ARBA" id="ARBA00022833"/>
    </source>
</evidence>
<dbReference type="SMART" id="SM00647">
    <property type="entry name" value="IBR"/>
    <property type="match status" value="2"/>
</dbReference>
<dbReference type="OrthoDB" id="10009520at2759"/>
<dbReference type="InterPro" id="IPR045840">
    <property type="entry name" value="Ariadne"/>
</dbReference>
<feature type="domain" description="RING-type" evidence="12">
    <location>
        <begin position="146"/>
        <end position="387"/>
    </location>
</feature>
<evidence type="ECO:0000259" key="11">
    <source>
        <dbReference type="PROSITE" id="PS50089"/>
    </source>
</evidence>
<dbReference type="FunCoup" id="G8Y086">
    <property type="interactions" value="1017"/>
</dbReference>
<dbReference type="Pfam" id="PF19422">
    <property type="entry name" value="Ariadne"/>
    <property type="match status" value="1"/>
</dbReference>
<dbReference type="AlphaFoldDB" id="G8Y086"/>
<evidence type="ECO:0000256" key="6">
    <source>
        <dbReference type="ARBA" id="ARBA00022771"/>
    </source>
</evidence>
<dbReference type="SUPFAM" id="SSF57850">
    <property type="entry name" value="RING/U-box"/>
    <property type="match status" value="2"/>
</dbReference>
<dbReference type="PROSITE" id="PS51873">
    <property type="entry name" value="TRIAD"/>
    <property type="match status" value="1"/>
</dbReference>
<feature type="compositionally biased region" description="Polar residues" evidence="10">
    <location>
        <begin position="39"/>
        <end position="55"/>
    </location>
</feature>
<dbReference type="OMA" id="PYAYYMD"/>
<keyword evidence="5" id="KW-0677">Repeat</keyword>
<evidence type="ECO:0000259" key="12">
    <source>
        <dbReference type="PROSITE" id="PS51873"/>
    </source>
</evidence>